<feature type="domain" description="Scaffolding anchor of CK1" evidence="3">
    <location>
        <begin position="125"/>
        <end position="262"/>
    </location>
</feature>
<name>A0A3Q4AJ02_MOLML</name>
<dbReference type="InterPro" id="IPR012461">
    <property type="entry name" value="SACK1"/>
</dbReference>
<comment type="similarity">
    <text evidence="1">Belongs to the FAM83 family.</text>
</comment>
<evidence type="ECO:0000313" key="4">
    <source>
        <dbReference type="Ensembl" id="ENSMMOP00000004160.1"/>
    </source>
</evidence>
<accession>A0A3Q4AJ02</accession>
<dbReference type="Pfam" id="PF07894">
    <property type="entry name" value="SACK1"/>
    <property type="match status" value="2"/>
</dbReference>
<dbReference type="PANTHER" id="PTHR16181:SF29">
    <property type="entry name" value="PROTEIN FAM83A-RELATED"/>
    <property type="match status" value="1"/>
</dbReference>
<protein>
    <recommendedName>
        <fullName evidence="3">Scaffolding anchor of CK1 domain-containing protein</fullName>
    </recommendedName>
</protein>
<evidence type="ECO:0000256" key="1">
    <source>
        <dbReference type="ARBA" id="ARBA00006937"/>
    </source>
</evidence>
<proteinExistence type="inferred from homology"/>
<evidence type="ECO:0000313" key="5">
    <source>
        <dbReference type="Proteomes" id="UP000261620"/>
    </source>
</evidence>
<dbReference type="SUPFAM" id="SSF56024">
    <property type="entry name" value="Phospholipase D/nuclease"/>
    <property type="match status" value="1"/>
</dbReference>
<feature type="domain" description="Scaffolding anchor of CK1" evidence="3">
    <location>
        <begin position="26"/>
        <end position="67"/>
    </location>
</feature>
<dbReference type="InterPro" id="IPR050944">
    <property type="entry name" value="FAM83"/>
</dbReference>
<dbReference type="Ensembl" id="ENSMMOT00000004236.1">
    <property type="protein sequence ID" value="ENSMMOP00000004160.1"/>
    <property type="gene ID" value="ENSMMOG00000003324.1"/>
</dbReference>
<dbReference type="GO" id="GO:0019901">
    <property type="term" value="F:protein kinase binding"/>
    <property type="evidence" value="ECO:0007669"/>
    <property type="project" value="TreeGrafter"/>
</dbReference>
<reference evidence="4" key="1">
    <citation type="submission" date="2025-08" db="UniProtKB">
        <authorList>
            <consortium name="Ensembl"/>
        </authorList>
    </citation>
    <scope>IDENTIFICATION</scope>
</reference>
<dbReference type="OMA" id="CHTSDPG"/>
<keyword evidence="5" id="KW-1185">Reference proteome</keyword>
<dbReference type="GO" id="GO:0007173">
    <property type="term" value="P:epidermal growth factor receptor signaling pathway"/>
    <property type="evidence" value="ECO:0007669"/>
    <property type="project" value="TreeGrafter"/>
</dbReference>
<dbReference type="Proteomes" id="UP000261620">
    <property type="component" value="Unplaced"/>
</dbReference>
<sequence>MNQNDYLFKRLSLRDMRASQCVKYSSARLAADSLLSRGLEGYHEVLNAEGEVDFLSELEKMYILQNGNDGTSVCECFLVWCVKSFSCISDSVFDPPGVKTDLDQPSFEIYFQSDTRAAIRLTEVGVHAQAVAIVMDSFSDVELLCDLLETSRKRNVCVHLVLDHLNLSLFISMWQELKLNSRNFPLSVRSVRGQTYCAKTGRKLSGQIAESFIISDWTEVLTGSYSFSWLSWQVHRSLVVLMKGSAVVPFHHEFHRLTSSSKEVPGFDTYISTPPPPPLGVHATLQSSHNHDVVVGEVKSSAEKSTETKRCQSPEDGGETTKHNRDPMEPCTEQRHKVIQGYCIF</sequence>
<feature type="region of interest" description="Disordered" evidence="2">
    <location>
        <begin position="299"/>
        <end position="333"/>
    </location>
</feature>
<reference evidence="4" key="2">
    <citation type="submission" date="2025-09" db="UniProtKB">
        <authorList>
            <consortium name="Ensembl"/>
        </authorList>
    </citation>
    <scope>IDENTIFICATION</scope>
</reference>
<dbReference type="Gene3D" id="3.30.870.10">
    <property type="entry name" value="Endonuclease Chain A"/>
    <property type="match status" value="1"/>
</dbReference>
<evidence type="ECO:0000259" key="3">
    <source>
        <dbReference type="Pfam" id="PF07894"/>
    </source>
</evidence>
<dbReference type="PANTHER" id="PTHR16181">
    <property type="entry name" value="PROTEIN FAM83A-RELATED"/>
    <property type="match status" value="1"/>
</dbReference>
<dbReference type="AlphaFoldDB" id="A0A3Q4AJ02"/>
<evidence type="ECO:0000256" key="2">
    <source>
        <dbReference type="SAM" id="MobiDB-lite"/>
    </source>
</evidence>
<organism evidence="4 5">
    <name type="scientific">Mola mola</name>
    <name type="common">Ocean sunfish</name>
    <name type="synonym">Tetraodon mola</name>
    <dbReference type="NCBI Taxonomy" id="94237"/>
    <lineage>
        <taxon>Eukaryota</taxon>
        <taxon>Metazoa</taxon>
        <taxon>Chordata</taxon>
        <taxon>Craniata</taxon>
        <taxon>Vertebrata</taxon>
        <taxon>Euteleostomi</taxon>
        <taxon>Actinopterygii</taxon>
        <taxon>Neopterygii</taxon>
        <taxon>Teleostei</taxon>
        <taxon>Neoteleostei</taxon>
        <taxon>Acanthomorphata</taxon>
        <taxon>Eupercaria</taxon>
        <taxon>Tetraodontiformes</taxon>
        <taxon>Molidae</taxon>
        <taxon>Mola</taxon>
    </lineage>
</organism>